<keyword evidence="3" id="KW-1185">Reference proteome</keyword>
<protein>
    <submittedName>
        <fullName evidence="2">Uncharacterized protein</fullName>
    </submittedName>
</protein>
<dbReference type="RefSeq" id="XP_067062909.1">
    <property type="nucleotide sequence ID" value="XM_067207341.1"/>
</dbReference>
<name>A0A836G9U9_9TRYP</name>
<feature type="compositionally biased region" description="Low complexity" evidence="1">
    <location>
        <begin position="832"/>
        <end position="842"/>
    </location>
</feature>
<dbReference type="GeneID" id="92361275"/>
<reference evidence="3" key="2">
    <citation type="journal article" date="2021" name="Sci. Data">
        <title>Chromosome-scale genome sequencing, assembly and annotation of six genomes from subfamily Leishmaniinae.</title>
        <authorList>
            <person name="Almutairi H."/>
            <person name="Urbaniak M.D."/>
            <person name="Bates M.D."/>
            <person name="Jariyapan N."/>
            <person name="Kwakye-Nuako G."/>
            <person name="Thomaz Soccol V."/>
            <person name="Al-Salem W.S."/>
            <person name="Dillon R.J."/>
            <person name="Bates P.A."/>
            <person name="Gatherer D."/>
        </authorList>
    </citation>
    <scope>NUCLEOTIDE SEQUENCE [LARGE SCALE GENOMIC DNA]</scope>
</reference>
<accession>A0A836G9U9</accession>
<feature type="region of interest" description="Disordered" evidence="1">
    <location>
        <begin position="804"/>
        <end position="884"/>
    </location>
</feature>
<dbReference type="EMBL" id="JAFHLR010000024">
    <property type="protein sequence ID" value="KAG5478002.1"/>
    <property type="molecule type" value="Genomic_DNA"/>
</dbReference>
<sequence>MAGVDSTHKPFESRPDKGSELLSETSRLTSARVARQLSINPGAMADANCNPPFPVADSSDPLALLYSTPANQPLSLVRRTHGTEPLFHYYALRGYKEVLNVSTTPEAAKAVQACLEGRSRAAAGSGMAAALAQNSTPSLNDHVIDRCLVSTAPATAPLSVTAATLATDSTISSVVPLHVALRPAQAQDISSIYLTQRAEETRAAAEQERRQRLRLMPEAAVYLSRYYPEGSHIVADVQLQLAGEKSEYASISGALTKPGALSSNPGPIYTASGGAVTPMRSPALDSAPLPTPTAHTGGTRFQSNPGPGRHFTATKPGSLCGPSIVPMLPRTPQEAAVTMRVQQEGRHALADQIEDAFVNAYHLRDPAAAQRQCERVSLAARTRSMQAAAALLASTGAAPKRSTLSNASKKTGRKKKKTTAPVAPPKREGGVPANLEVFRTSLLLACNQDGAVTLGQLRTLLADVPFHVGTPTSTSAAHSASAAHQLFRIIHISTRAPDAADAADLLLAVASTTAAGVGALLSRHGTAVGDACNHSSVHGARNSFSRASNTAAGARRGPGASTTVISAGQARLPATSTQLHGSIASMASPLAAADAGSSCCGGAHSPKTPSLMGGTSHTWSEMAGAGNGRRQQPAHRFTSDMHDECKSVLVVEVLDALDALLNSIETKRVVRWECYNVLAGEGSGYIHRSQLAKLRRHAYRDGSAAEEQAAVTAAMVKALSDVFAAVAEEEEAAYLKANKKRRKKGGAAALAAHQSSPIPLNVMRKSHIDFATFSRFFDEVPLMAAAFAHVWLPLLLSGRRHTAAAGGTMAGPPEPARHSKASPLQSSMVGITSPTSPSTESSLGAEDDKGGEEASPNRSLPSSQSQRRAAPAADGDPNESPLELLGSTVEARQAAVRRLVMDRQEQLHQACDAEEKEKLMTLPSDELGGSVAFLDL</sequence>
<dbReference type="KEGG" id="loi:92361275"/>
<evidence type="ECO:0000256" key="1">
    <source>
        <dbReference type="SAM" id="MobiDB-lite"/>
    </source>
</evidence>
<reference evidence="3" key="1">
    <citation type="journal article" date="2021" name="Microbiol. Resour. Announc.">
        <title>LGAAP: Leishmaniinae Genome Assembly and Annotation Pipeline.</title>
        <authorList>
            <person name="Almutairi H."/>
            <person name="Urbaniak M.D."/>
            <person name="Bates M.D."/>
            <person name="Jariyapan N."/>
            <person name="Kwakye-Nuako G."/>
            <person name="Thomaz-Soccol V."/>
            <person name="Al-Salem W.S."/>
            <person name="Dillon R.J."/>
            <person name="Bates P.A."/>
            <person name="Gatherer D."/>
        </authorList>
    </citation>
    <scope>NUCLEOTIDE SEQUENCE [LARGE SCALE GENOMIC DNA]</scope>
</reference>
<gene>
    <name evidence="2" type="ORF">LSCM4_05400</name>
</gene>
<dbReference type="AlphaFoldDB" id="A0A836G9U9"/>
<dbReference type="Proteomes" id="UP000674143">
    <property type="component" value="Unassembled WGS sequence"/>
</dbReference>
<feature type="region of interest" description="Disordered" evidence="1">
    <location>
        <begin position="394"/>
        <end position="429"/>
    </location>
</feature>
<feature type="compositionally biased region" description="Low complexity" evidence="1">
    <location>
        <begin position="861"/>
        <end position="873"/>
    </location>
</feature>
<evidence type="ECO:0000313" key="3">
    <source>
        <dbReference type="Proteomes" id="UP000674143"/>
    </source>
</evidence>
<feature type="compositionally biased region" description="Basic and acidic residues" evidence="1">
    <location>
        <begin position="1"/>
        <end position="19"/>
    </location>
</feature>
<organism evidence="2 3">
    <name type="scientific">Leishmania orientalis</name>
    <dbReference type="NCBI Taxonomy" id="2249476"/>
    <lineage>
        <taxon>Eukaryota</taxon>
        <taxon>Discoba</taxon>
        <taxon>Euglenozoa</taxon>
        <taxon>Kinetoplastea</taxon>
        <taxon>Metakinetoplastina</taxon>
        <taxon>Trypanosomatida</taxon>
        <taxon>Trypanosomatidae</taxon>
        <taxon>Leishmaniinae</taxon>
        <taxon>Leishmania</taxon>
    </lineage>
</organism>
<feature type="region of interest" description="Disordered" evidence="1">
    <location>
        <begin position="1"/>
        <end position="24"/>
    </location>
</feature>
<evidence type="ECO:0000313" key="2">
    <source>
        <dbReference type="EMBL" id="KAG5478002.1"/>
    </source>
</evidence>
<proteinExistence type="predicted"/>
<comment type="caution">
    <text evidence="2">The sequence shown here is derived from an EMBL/GenBank/DDBJ whole genome shotgun (WGS) entry which is preliminary data.</text>
</comment>